<dbReference type="AlphaFoldDB" id="A0A6N2V9Y8"/>
<organism evidence="1">
    <name type="scientific">uncultured Anaerotruncus sp</name>
    <dbReference type="NCBI Taxonomy" id="905011"/>
    <lineage>
        <taxon>Bacteria</taxon>
        <taxon>Bacillati</taxon>
        <taxon>Bacillota</taxon>
        <taxon>Clostridia</taxon>
        <taxon>Eubacteriales</taxon>
        <taxon>Oscillospiraceae</taxon>
        <taxon>Anaerotruncus</taxon>
        <taxon>environmental samples</taxon>
    </lineage>
</organism>
<reference evidence="1" key="1">
    <citation type="submission" date="2019-11" db="EMBL/GenBank/DDBJ databases">
        <authorList>
            <person name="Feng L."/>
        </authorList>
    </citation>
    <scope>NUCLEOTIDE SEQUENCE</scope>
    <source>
        <strain evidence="1">AundefinedLFYP135</strain>
    </source>
</reference>
<evidence type="ECO:0000313" key="1">
    <source>
        <dbReference type="EMBL" id="VYT27319.1"/>
    </source>
</evidence>
<proteinExistence type="predicted"/>
<accession>A0A6N2V9Y8</accession>
<gene>
    <name evidence="1" type="ORF">AULFYP135_02403</name>
</gene>
<protein>
    <submittedName>
        <fullName evidence="1">Uncharacterized protein</fullName>
    </submittedName>
</protein>
<sequence length="48" mass="5265">MNSAMILAQARAARAKMEQAMQYVPDEAGAEYASFFPAWQVGKAFGRP</sequence>
<name>A0A6N2V9Y8_9FIRM</name>
<dbReference type="EMBL" id="CACRSL010000005">
    <property type="protein sequence ID" value="VYT27319.1"/>
    <property type="molecule type" value="Genomic_DNA"/>
</dbReference>